<evidence type="ECO:0000256" key="4">
    <source>
        <dbReference type="SAM" id="SignalP"/>
    </source>
</evidence>
<evidence type="ECO:0000313" key="6">
    <source>
        <dbReference type="EMBL" id="EIM56943.1"/>
    </source>
</evidence>
<reference evidence="6 7" key="2">
    <citation type="submission" date="2012-02" db="EMBL/GenBank/DDBJ databases">
        <title>Improved High-Quality Draft sequence of Eubacterium cellulosolvens 6.</title>
        <authorList>
            <consortium name="US DOE Joint Genome Institute"/>
            <person name="Lucas S."/>
            <person name="Han J."/>
            <person name="Lapidus A."/>
            <person name="Cheng J.-F."/>
            <person name="Goodwin L."/>
            <person name="Pitluck S."/>
            <person name="Peters L."/>
            <person name="Mikhailova N."/>
            <person name="Gu W."/>
            <person name="Detter J.C."/>
            <person name="Han C."/>
            <person name="Tapia R."/>
            <person name="Land M."/>
            <person name="Hauser L."/>
            <person name="Kyrpides N."/>
            <person name="Ivanova N."/>
            <person name="Pagani I."/>
            <person name="Johnson E."/>
            <person name="Mukhopadhyay B."/>
            <person name="Anderson I."/>
            <person name="Woyke T."/>
        </authorList>
    </citation>
    <scope>NUCLEOTIDE SEQUENCE [LARGE SCALE GENOMIC DNA]</scope>
    <source>
        <strain evidence="6 7">6</strain>
    </source>
</reference>
<accession>I5AT20</accession>
<keyword evidence="4" id="KW-0732">Signal</keyword>
<proteinExistence type="predicted"/>
<dbReference type="PROSITE" id="PS51257">
    <property type="entry name" value="PROKAR_LIPOPROTEIN"/>
    <property type="match status" value="1"/>
</dbReference>
<evidence type="ECO:0000313" key="7">
    <source>
        <dbReference type="Proteomes" id="UP000005753"/>
    </source>
</evidence>
<gene>
    <name evidence="6" type="ORF">EubceDRAFT1_1126</name>
</gene>
<feature type="signal peptide" evidence="4">
    <location>
        <begin position="1"/>
        <end position="17"/>
    </location>
</feature>
<dbReference type="Pfam" id="PF14257">
    <property type="entry name" value="DUF4349"/>
    <property type="match status" value="1"/>
</dbReference>
<feature type="coiled-coil region" evidence="1">
    <location>
        <begin position="182"/>
        <end position="218"/>
    </location>
</feature>
<organism evidence="6 7">
    <name type="scientific">Eubacterium cellulosolvens (strain ATCC 43171 / JCM 9499 / 6)</name>
    <name type="common">Cillobacterium cellulosolvens</name>
    <dbReference type="NCBI Taxonomy" id="633697"/>
    <lineage>
        <taxon>Bacteria</taxon>
        <taxon>Bacillati</taxon>
        <taxon>Bacillota</taxon>
        <taxon>Clostridia</taxon>
        <taxon>Eubacteriales</taxon>
        <taxon>Eubacteriaceae</taxon>
        <taxon>Eubacterium</taxon>
    </lineage>
</organism>
<dbReference type="EMBL" id="CM001487">
    <property type="protein sequence ID" value="EIM56943.1"/>
    <property type="molecule type" value="Genomic_DNA"/>
</dbReference>
<evidence type="ECO:0000259" key="5">
    <source>
        <dbReference type="Pfam" id="PF14257"/>
    </source>
</evidence>
<keyword evidence="3" id="KW-0812">Transmembrane</keyword>
<keyword evidence="3" id="KW-0472">Membrane</keyword>
<dbReference type="STRING" id="633697.EubceDRAFT1_1126"/>
<evidence type="ECO:0000256" key="3">
    <source>
        <dbReference type="SAM" id="Phobius"/>
    </source>
</evidence>
<dbReference type="eggNOG" id="COG1196">
    <property type="taxonomic scope" value="Bacteria"/>
</dbReference>
<feature type="domain" description="DUF4349" evidence="5">
    <location>
        <begin position="80"/>
        <end position="299"/>
    </location>
</feature>
<dbReference type="OrthoDB" id="5381491at2"/>
<sequence length="360" mass="40193">MKKKMMLLLLAASIGFAGCGSEANSSTTYKGSNYESAKTAGAVNDADYATEDMAEVETAEGADGPVGTFKAKKQKENNEKLVYTGNVDIQTLEYEKSVKSLKKKIEDYEGIIQKETQSSSNYDWYTRDDNGQMDRRLSMSVRIPSKDFQKFVDSLSEQGQVMSTSVNTDNISQSYADTTAYVEGLEKEQKRLLEMMDKAQTIEEMIQVEDRLTEVETQLNQGKTSIASMDKDVDLSTVNITMEEVTRYDDIKKPENFGQKVLKAFKQSFSSFVTIVQELIIVLIMLLPEIVVVLLIVLLIIFLSKKKKKKRMQMNAGNVPGQNPQMMQGMPGAQNPQGMPPVQQPQAPNPQGQNPPDNKQ</sequence>
<keyword evidence="1" id="KW-0175">Coiled coil</keyword>
<keyword evidence="7" id="KW-1185">Reference proteome</keyword>
<feature type="transmembrane region" description="Helical" evidence="3">
    <location>
        <begin position="279"/>
        <end position="303"/>
    </location>
</feature>
<dbReference type="HOGENOM" id="CLU_046535_1_0_9"/>
<feature type="chain" id="PRO_5038936400" description="DUF4349 domain-containing protein" evidence="4">
    <location>
        <begin position="18"/>
        <end position="360"/>
    </location>
</feature>
<name>I5AT20_EUBC6</name>
<dbReference type="InterPro" id="IPR025645">
    <property type="entry name" value="DUF4349"/>
</dbReference>
<keyword evidence="3" id="KW-1133">Transmembrane helix</keyword>
<reference evidence="6 7" key="1">
    <citation type="submission" date="2010-08" db="EMBL/GenBank/DDBJ databases">
        <authorList>
            <consortium name="US DOE Joint Genome Institute (JGI-PGF)"/>
            <person name="Lucas S."/>
            <person name="Copeland A."/>
            <person name="Lapidus A."/>
            <person name="Cheng J.-F."/>
            <person name="Bruce D."/>
            <person name="Goodwin L."/>
            <person name="Pitluck S."/>
            <person name="Land M.L."/>
            <person name="Hauser L."/>
            <person name="Chang Y.-J."/>
            <person name="Anderson I.J."/>
            <person name="Johnson E."/>
            <person name="Mulhopadhyay B."/>
            <person name="Kyrpides N."/>
            <person name="Woyke T.J."/>
        </authorList>
    </citation>
    <scope>NUCLEOTIDE SEQUENCE [LARGE SCALE GENOMIC DNA]</scope>
    <source>
        <strain evidence="6 7">6</strain>
    </source>
</reference>
<dbReference type="AlphaFoldDB" id="I5AT20"/>
<evidence type="ECO:0000256" key="2">
    <source>
        <dbReference type="SAM" id="MobiDB-lite"/>
    </source>
</evidence>
<protein>
    <recommendedName>
        <fullName evidence="5">DUF4349 domain-containing protein</fullName>
    </recommendedName>
</protein>
<feature type="compositionally biased region" description="Low complexity" evidence="2">
    <location>
        <begin position="344"/>
        <end position="360"/>
    </location>
</feature>
<dbReference type="Proteomes" id="UP000005753">
    <property type="component" value="Chromosome"/>
</dbReference>
<feature type="region of interest" description="Disordered" evidence="2">
    <location>
        <begin position="313"/>
        <end position="360"/>
    </location>
</feature>
<evidence type="ECO:0000256" key="1">
    <source>
        <dbReference type="SAM" id="Coils"/>
    </source>
</evidence>